<dbReference type="OrthoDB" id="162505at2"/>
<dbReference type="Gene3D" id="1.10.10.10">
    <property type="entry name" value="Winged helix-like DNA-binding domain superfamily/Winged helix DNA-binding domain"/>
    <property type="match status" value="1"/>
</dbReference>
<dbReference type="GO" id="GO:0003700">
    <property type="term" value="F:DNA-binding transcription factor activity"/>
    <property type="evidence" value="ECO:0007669"/>
    <property type="project" value="InterPro"/>
</dbReference>
<keyword evidence="2" id="KW-0238">DNA-binding</keyword>
<proteinExistence type="predicted"/>
<dbReference type="GO" id="GO:0003677">
    <property type="term" value="F:DNA binding"/>
    <property type="evidence" value="ECO:0007669"/>
    <property type="project" value="UniProtKB-KW"/>
</dbReference>
<dbReference type="Proteomes" id="UP000035548">
    <property type="component" value="Chromosome"/>
</dbReference>
<protein>
    <submittedName>
        <fullName evidence="5">Putative transcriptional regulator</fullName>
    </submittedName>
</protein>
<accession>A0A0G3HM05</accession>
<dbReference type="InterPro" id="IPR036390">
    <property type="entry name" value="WH_DNA-bd_sf"/>
</dbReference>
<dbReference type="InterPro" id="IPR000524">
    <property type="entry name" value="Tscrpt_reg_HTH_GntR"/>
</dbReference>
<dbReference type="PANTHER" id="PTHR38445:SF10">
    <property type="entry name" value="GNTR-FAMILY TRANSCRIPTIONAL REGULATOR"/>
    <property type="match status" value="1"/>
</dbReference>
<dbReference type="RefSeq" id="WP_047260387.1">
    <property type="nucleotide sequence ID" value="NZ_CP011546.1"/>
</dbReference>
<evidence type="ECO:0000256" key="2">
    <source>
        <dbReference type="ARBA" id="ARBA00023125"/>
    </source>
</evidence>
<evidence type="ECO:0000256" key="1">
    <source>
        <dbReference type="ARBA" id="ARBA00023015"/>
    </source>
</evidence>
<keyword evidence="6" id="KW-1185">Reference proteome</keyword>
<dbReference type="SMART" id="SM00345">
    <property type="entry name" value="HTH_GNTR"/>
    <property type="match status" value="1"/>
</dbReference>
<gene>
    <name evidence="5" type="ORF">CUTER_10805</name>
</gene>
<dbReference type="KEGG" id="cut:CUTER_10805"/>
<dbReference type="CDD" id="cd07377">
    <property type="entry name" value="WHTH_GntR"/>
    <property type="match status" value="1"/>
</dbReference>
<organism evidence="5 6">
    <name type="scientific">Corynebacterium uterequi</name>
    <dbReference type="NCBI Taxonomy" id="1072256"/>
    <lineage>
        <taxon>Bacteria</taxon>
        <taxon>Bacillati</taxon>
        <taxon>Actinomycetota</taxon>
        <taxon>Actinomycetes</taxon>
        <taxon>Mycobacteriales</taxon>
        <taxon>Corynebacteriaceae</taxon>
        <taxon>Corynebacterium</taxon>
    </lineage>
</organism>
<sequence length="124" mass="13631">MAVPEPLYQQIASLIEDAIVEEALGEGQRAPSTNELANFHSINPATARRGVALLAARGVLHKVRGVGMFVSQGARRRVLDRRREEFAGAFLAPVVDEAVRLRLTRAQLHELIDKVAESRGFYGL</sequence>
<evidence type="ECO:0000256" key="3">
    <source>
        <dbReference type="ARBA" id="ARBA00023163"/>
    </source>
</evidence>
<name>A0A0G3HM05_9CORY</name>
<dbReference type="PATRIC" id="fig|1072256.5.peg.2125"/>
<dbReference type="InterPro" id="IPR036388">
    <property type="entry name" value="WH-like_DNA-bd_sf"/>
</dbReference>
<reference evidence="6" key="2">
    <citation type="submission" date="2015-05" db="EMBL/GenBank/DDBJ databases">
        <title>Complete genome sequence of Corynebacterium uterequi DSM 45634, isolated from the uterus of a maiden mare.</title>
        <authorList>
            <person name="Ruckert C."/>
            <person name="Albersmeier A."/>
            <person name="Winkler A."/>
            <person name="Tauch A."/>
        </authorList>
    </citation>
    <scope>NUCLEOTIDE SEQUENCE [LARGE SCALE GENOMIC DNA]</scope>
    <source>
        <strain evidence="6">DSM 45634</strain>
    </source>
</reference>
<evidence type="ECO:0000313" key="6">
    <source>
        <dbReference type="Proteomes" id="UP000035548"/>
    </source>
</evidence>
<keyword evidence="1" id="KW-0805">Transcription regulation</keyword>
<dbReference type="EMBL" id="CP011546">
    <property type="protein sequence ID" value="AKK12122.1"/>
    <property type="molecule type" value="Genomic_DNA"/>
</dbReference>
<reference evidence="5 6" key="1">
    <citation type="journal article" date="2015" name="Genome Announc.">
        <title>Virulence Factor Genes Detected in the Complete Genome Sequence of Corynebacterium uterequi DSM 45634, Isolated from the Uterus of a Maiden Mare.</title>
        <authorList>
            <person name="Ruckert C."/>
            <person name="Kriete M."/>
            <person name="Jaenicke S."/>
            <person name="Winkler A."/>
            <person name="Tauch A."/>
        </authorList>
    </citation>
    <scope>NUCLEOTIDE SEQUENCE [LARGE SCALE GENOMIC DNA]</scope>
    <source>
        <strain evidence="5 6">DSM 45634</strain>
    </source>
</reference>
<dbReference type="PANTHER" id="PTHR38445">
    <property type="entry name" value="HTH-TYPE TRANSCRIPTIONAL REPRESSOR YTRA"/>
    <property type="match status" value="1"/>
</dbReference>
<dbReference type="STRING" id="1072256.CUTER_10805"/>
<evidence type="ECO:0000259" key="4">
    <source>
        <dbReference type="PROSITE" id="PS50949"/>
    </source>
</evidence>
<keyword evidence="3" id="KW-0804">Transcription</keyword>
<feature type="domain" description="HTH gntR-type" evidence="4">
    <location>
        <begin position="5"/>
        <end position="73"/>
    </location>
</feature>
<dbReference type="Pfam" id="PF00392">
    <property type="entry name" value="GntR"/>
    <property type="match status" value="1"/>
</dbReference>
<evidence type="ECO:0000313" key="5">
    <source>
        <dbReference type="EMBL" id="AKK12122.1"/>
    </source>
</evidence>
<dbReference type="PROSITE" id="PS50949">
    <property type="entry name" value="HTH_GNTR"/>
    <property type="match status" value="1"/>
</dbReference>
<dbReference type="AlphaFoldDB" id="A0A0G3HM05"/>
<dbReference type="SUPFAM" id="SSF46785">
    <property type="entry name" value="Winged helix' DNA-binding domain"/>
    <property type="match status" value="1"/>
</dbReference>